<evidence type="ECO:0000256" key="3">
    <source>
        <dbReference type="ARBA" id="ARBA00022833"/>
    </source>
</evidence>
<organism evidence="7">
    <name type="scientific">Ananas comosus var. bracteatus</name>
    <name type="common">red pineapple</name>
    <dbReference type="NCBI Taxonomy" id="296719"/>
    <lineage>
        <taxon>Eukaryota</taxon>
        <taxon>Viridiplantae</taxon>
        <taxon>Streptophyta</taxon>
        <taxon>Embryophyta</taxon>
        <taxon>Tracheophyta</taxon>
        <taxon>Spermatophyta</taxon>
        <taxon>Magnoliopsida</taxon>
        <taxon>Liliopsida</taxon>
        <taxon>Poales</taxon>
        <taxon>Bromeliaceae</taxon>
        <taxon>Bromelioideae</taxon>
        <taxon>Ananas</taxon>
    </lineage>
</organism>
<evidence type="ECO:0000259" key="6">
    <source>
        <dbReference type="PROSITE" id="PS50089"/>
    </source>
</evidence>
<feature type="compositionally biased region" description="Low complexity" evidence="5">
    <location>
        <begin position="1"/>
        <end position="34"/>
    </location>
</feature>
<evidence type="ECO:0000256" key="1">
    <source>
        <dbReference type="ARBA" id="ARBA00022723"/>
    </source>
</evidence>
<sequence>MSSAASHSGDATAAAASHSGDAAAAASSSSSSSAAPPPAITSVTNASSPPRSPPARLALFATAPSCLSTSPASFVLRSRAEADAFFHSPISPLHHLSCLPTWLLPDPLPYLEQRIDYLLAPGTSGAPVYVVLAGVLPRHYIAPSNDEIARLALRINLCGRFHDNFVPPAARWAVDALRNVEIDVGPEGGQSCVVCQETLAIGTVAASFPCTHVFHRNCIIPWLQQQHTCPVCRFSPLTEEMIGPSHSVFRVVIPRCRWVWILIGI</sequence>
<dbReference type="CDD" id="cd16454">
    <property type="entry name" value="RING-H2_PA-TM-RING"/>
    <property type="match status" value="1"/>
</dbReference>
<dbReference type="Pfam" id="PF13639">
    <property type="entry name" value="zf-RING_2"/>
    <property type="match status" value="1"/>
</dbReference>
<dbReference type="GO" id="GO:0016567">
    <property type="term" value="P:protein ubiquitination"/>
    <property type="evidence" value="ECO:0007669"/>
    <property type="project" value="TreeGrafter"/>
</dbReference>
<dbReference type="GO" id="GO:0005737">
    <property type="term" value="C:cytoplasm"/>
    <property type="evidence" value="ECO:0007669"/>
    <property type="project" value="TreeGrafter"/>
</dbReference>
<dbReference type="InterPro" id="IPR013083">
    <property type="entry name" value="Znf_RING/FYVE/PHD"/>
</dbReference>
<keyword evidence="3" id="KW-0862">Zinc</keyword>
<dbReference type="EMBL" id="LR862148">
    <property type="protein sequence ID" value="CAD1830713.1"/>
    <property type="molecule type" value="Genomic_DNA"/>
</dbReference>
<gene>
    <name evidence="7" type="ORF">CB5_LOCUS13924</name>
</gene>
<name>A0A6V7PJ80_ANACO</name>
<accession>A0A6V7PJ80</accession>
<reference evidence="7" key="1">
    <citation type="submission" date="2020-07" db="EMBL/GenBank/DDBJ databases">
        <authorList>
            <person name="Lin J."/>
        </authorList>
    </citation>
    <scope>NUCLEOTIDE SEQUENCE</scope>
</reference>
<dbReference type="SMART" id="SM00184">
    <property type="entry name" value="RING"/>
    <property type="match status" value="1"/>
</dbReference>
<feature type="domain" description="RING-type" evidence="6">
    <location>
        <begin position="192"/>
        <end position="233"/>
    </location>
</feature>
<dbReference type="GO" id="GO:0008270">
    <property type="term" value="F:zinc ion binding"/>
    <property type="evidence" value="ECO:0007669"/>
    <property type="project" value="UniProtKB-KW"/>
</dbReference>
<evidence type="ECO:0000313" key="7">
    <source>
        <dbReference type="EMBL" id="CAD1830713.1"/>
    </source>
</evidence>
<dbReference type="GO" id="GO:0061630">
    <property type="term" value="F:ubiquitin protein ligase activity"/>
    <property type="evidence" value="ECO:0007669"/>
    <property type="project" value="TreeGrafter"/>
</dbReference>
<dbReference type="PANTHER" id="PTHR15710">
    <property type="entry name" value="E3 UBIQUITIN-PROTEIN LIGASE PRAJA"/>
    <property type="match status" value="1"/>
</dbReference>
<dbReference type="PROSITE" id="PS50089">
    <property type="entry name" value="ZF_RING_2"/>
    <property type="match status" value="1"/>
</dbReference>
<keyword evidence="1" id="KW-0479">Metal-binding</keyword>
<evidence type="ECO:0000256" key="4">
    <source>
        <dbReference type="PROSITE-ProRule" id="PRU00175"/>
    </source>
</evidence>
<protein>
    <recommendedName>
        <fullName evidence="6">RING-type domain-containing protein</fullName>
    </recommendedName>
</protein>
<dbReference type="SUPFAM" id="SSF57850">
    <property type="entry name" value="RING/U-box"/>
    <property type="match status" value="1"/>
</dbReference>
<evidence type="ECO:0000256" key="5">
    <source>
        <dbReference type="SAM" id="MobiDB-lite"/>
    </source>
</evidence>
<evidence type="ECO:0000256" key="2">
    <source>
        <dbReference type="ARBA" id="ARBA00022771"/>
    </source>
</evidence>
<keyword evidence="2 4" id="KW-0863">Zinc-finger</keyword>
<proteinExistence type="predicted"/>
<dbReference type="Gene3D" id="3.30.40.10">
    <property type="entry name" value="Zinc/RING finger domain, C3HC4 (zinc finger)"/>
    <property type="match status" value="1"/>
</dbReference>
<dbReference type="InterPro" id="IPR001841">
    <property type="entry name" value="Znf_RING"/>
</dbReference>
<dbReference type="PANTHER" id="PTHR15710:SF243">
    <property type="entry name" value="E3 UBIQUITIN-PROTEIN LIGASE PRAJA-2 ISOFORM X1"/>
    <property type="match status" value="1"/>
</dbReference>
<dbReference type="AlphaFoldDB" id="A0A6V7PJ80"/>
<feature type="region of interest" description="Disordered" evidence="5">
    <location>
        <begin position="1"/>
        <end position="50"/>
    </location>
</feature>